<protein>
    <recommendedName>
        <fullName evidence="4">Ubiquitin 3 binding protein But2 C-terminal domain-containing protein</fullName>
    </recommendedName>
</protein>
<evidence type="ECO:0000313" key="2">
    <source>
        <dbReference type="EMBL" id="PFH53609.1"/>
    </source>
</evidence>
<dbReference type="OrthoDB" id="2818001at2759"/>
<dbReference type="EMBL" id="KZ301973">
    <property type="protein sequence ID" value="PFH53609.1"/>
    <property type="molecule type" value="Genomic_DNA"/>
</dbReference>
<proteinExistence type="predicted"/>
<accession>A0A2A9NSU1</accession>
<dbReference type="Proteomes" id="UP000242287">
    <property type="component" value="Unassembled WGS sequence"/>
</dbReference>
<reference evidence="2 3" key="1">
    <citation type="submission" date="2014-02" db="EMBL/GenBank/DDBJ databases">
        <title>Transposable element dynamics among asymbiotic and ectomycorrhizal Amanita fungi.</title>
        <authorList>
            <consortium name="DOE Joint Genome Institute"/>
            <person name="Hess J."/>
            <person name="Skrede I."/>
            <person name="Wolfe B."/>
            <person name="LaButti K."/>
            <person name="Ohm R.A."/>
            <person name="Grigoriev I.V."/>
            <person name="Pringle A."/>
        </authorList>
    </citation>
    <scope>NUCLEOTIDE SEQUENCE [LARGE SCALE GENOMIC DNA]</scope>
    <source>
        <strain evidence="2 3">SKay4041</strain>
    </source>
</reference>
<name>A0A2A9NSU1_9AGAR</name>
<keyword evidence="1" id="KW-0732">Signal</keyword>
<sequence>MQFFLFSLLSLVFTLVVAVVPLGADTPAFHLVASSKNSASNLLPLRTSGGSQASATLTGLGPIGQFYFFQGNLIAAPAAGLTSTQCPFINSVLGSTGCSTYGSLNFFVGSSSNKCARYTSFQIQSNSENSQLGAKLVFNYVGNFYACGSGLDVYYKINSNEGPSNCHRIDLYTVPVA</sequence>
<feature type="signal peptide" evidence="1">
    <location>
        <begin position="1"/>
        <end position="18"/>
    </location>
</feature>
<organism evidence="2 3">
    <name type="scientific">Amanita thiersii Skay4041</name>
    <dbReference type="NCBI Taxonomy" id="703135"/>
    <lineage>
        <taxon>Eukaryota</taxon>
        <taxon>Fungi</taxon>
        <taxon>Dikarya</taxon>
        <taxon>Basidiomycota</taxon>
        <taxon>Agaricomycotina</taxon>
        <taxon>Agaricomycetes</taxon>
        <taxon>Agaricomycetidae</taxon>
        <taxon>Agaricales</taxon>
        <taxon>Pluteineae</taxon>
        <taxon>Amanitaceae</taxon>
        <taxon>Amanita</taxon>
    </lineage>
</organism>
<gene>
    <name evidence="2" type="ORF">AMATHDRAFT_137375</name>
</gene>
<evidence type="ECO:0000256" key="1">
    <source>
        <dbReference type="SAM" id="SignalP"/>
    </source>
</evidence>
<evidence type="ECO:0008006" key="4">
    <source>
        <dbReference type="Google" id="ProtNLM"/>
    </source>
</evidence>
<evidence type="ECO:0000313" key="3">
    <source>
        <dbReference type="Proteomes" id="UP000242287"/>
    </source>
</evidence>
<keyword evidence="3" id="KW-1185">Reference proteome</keyword>
<dbReference type="AlphaFoldDB" id="A0A2A9NSU1"/>
<feature type="chain" id="PRO_5013219347" description="Ubiquitin 3 binding protein But2 C-terminal domain-containing protein" evidence="1">
    <location>
        <begin position="19"/>
        <end position="177"/>
    </location>
</feature>